<dbReference type="GO" id="GO:0000381">
    <property type="term" value="P:regulation of alternative mRNA splicing, via spliceosome"/>
    <property type="evidence" value="ECO:0007669"/>
    <property type="project" value="InterPro"/>
</dbReference>
<evidence type="ECO:0000313" key="11">
    <source>
        <dbReference type="EMBL" id="KAF7256398.1"/>
    </source>
</evidence>
<evidence type="ECO:0000256" key="9">
    <source>
        <dbReference type="SAM" id="MobiDB-lite"/>
    </source>
</evidence>
<accession>A0A8S9YX93</accession>
<dbReference type="OrthoDB" id="439808at2759"/>
<keyword evidence="3" id="KW-0963">Cytoplasm</keyword>
<dbReference type="PROSITE" id="PS50102">
    <property type="entry name" value="RRM"/>
    <property type="match status" value="1"/>
</dbReference>
<dbReference type="InterPro" id="IPR035979">
    <property type="entry name" value="RBD_domain_sf"/>
</dbReference>
<dbReference type="GO" id="GO:0003729">
    <property type="term" value="F:mRNA binding"/>
    <property type="evidence" value="ECO:0007669"/>
    <property type="project" value="TreeGrafter"/>
</dbReference>
<feature type="compositionally biased region" description="Polar residues" evidence="9">
    <location>
        <begin position="726"/>
        <end position="748"/>
    </location>
</feature>
<keyword evidence="5 8" id="KW-0694">RNA-binding</keyword>
<dbReference type="InterPro" id="IPR000504">
    <property type="entry name" value="RRM_dom"/>
</dbReference>
<dbReference type="GO" id="GO:0005737">
    <property type="term" value="C:cytoplasm"/>
    <property type="evidence" value="ECO:0007669"/>
    <property type="project" value="UniProtKB-SubCell"/>
</dbReference>
<dbReference type="Proteomes" id="UP000822476">
    <property type="component" value="Unassembled WGS sequence"/>
</dbReference>
<dbReference type="Gene3D" id="3.30.70.330">
    <property type="match status" value="1"/>
</dbReference>
<evidence type="ECO:0000256" key="5">
    <source>
        <dbReference type="ARBA" id="ARBA00022884"/>
    </source>
</evidence>
<keyword evidence="6" id="KW-0508">mRNA splicing</keyword>
<evidence type="ECO:0000256" key="8">
    <source>
        <dbReference type="PROSITE-ProRule" id="PRU00176"/>
    </source>
</evidence>
<name>A0A8S9YX93_9TREM</name>
<evidence type="ECO:0000256" key="2">
    <source>
        <dbReference type="ARBA" id="ARBA00004496"/>
    </source>
</evidence>
<dbReference type="PANTHER" id="PTHR15597:SF22">
    <property type="entry name" value="RNA-BINDING FOX PROTEIN 1, ISOFORM H"/>
    <property type="match status" value="1"/>
</dbReference>
<keyword evidence="7" id="KW-0539">Nucleus</keyword>
<evidence type="ECO:0000256" key="7">
    <source>
        <dbReference type="ARBA" id="ARBA00023242"/>
    </source>
</evidence>
<dbReference type="GO" id="GO:0008380">
    <property type="term" value="P:RNA splicing"/>
    <property type="evidence" value="ECO:0007669"/>
    <property type="project" value="UniProtKB-KW"/>
</dbReference>
<dbReference type="FunFam" id="3.30.70.330:FF:000375">
    <property type="entry name" value="RNA binding fox-1 homolog 1"/>
    <property type="match status" value="1"/>
</dbReference>
<gene>
    <name evidence="11" type="ORF">EG68_07752</name>
</gene>
<dbReference type="GO" id="GO:0006397">
    <property type="term" value="P:mRNA processing"/>
    <property type="evidence" value="ECO:0007669"/>
    <property type="project" value="UniProtKB-KW"/>
</dbReference>
<proteinExistence type="predicted"/>
<organism evidence="11 12">
    <name type="scientific">Paragonimus skrjabini miyazakii</name>
    <dbReference type="NCBI Taxonomy" id="59628"/>
    <lineage>
        <taxon>Eukaryota</taxon>
        <taxon>Metazoa</taxon>
        <taxon>Spiralia</taxon>
        <taxon>Lophotrochozoa</taxon>
        <taxon>Platyhelminthes</taxon>
        <taxon>Trematoda</taxon>
        <taxon>Digenea</taxon>
        <taxon>Plagiorchiida</taxon>
        <taxon>Troglotremata</taxon>
        <taxon>Troglotrematidae</taxon>
        <taxon>Paragonimus</taxon>
    </lineage>
</organism>
<feature type="region of interest" description="Disordered" evidence="9">
    <location>
        <begin position="725"/>
        <end position="757"/>
    </location>
</feature>
<keyword evidence="4" id="KW-0507">mRNA processing</keyword>
<dbReference type="AlphaFoldDB" id="A0A8S9YX93"/>
<evidence type="ECO:0000313" key="12">
    <source>
        <dbReference type="Proteomes" id="UP000822476"/>
    </source>
</evidence>
<keyword evidence="12" id="KW-1185">Reference proteome</keyword>
<comment type="caution">
    <text evidence="11">The sequence shown here is derived from an EMBL/GenBank/DDBJ whole genome shotgun (WGS) entry which is preliminary data.</text>
</comment>
<dbReference type="CDD" id="cd12407">
    <property type="entry name" value="RRM_FOX1_like"/>
    <property type="match status" value="1"/>
</dbReference>
<dbReference type="InterPro" id="IPR034237">
    <property type="entry name" value="FOX1_RRM"/>
</dbReference>
<dbReference type="InterPro" id="IPR047131">
    <property type="entry name" value="RBFOX1-like"/>
</dbReference>
<evidence type="ECO:0000256" key="6">
    <source>
        <dbReference type="ARBA" id="ARBA00023187"/>
    </source>
</evidence>
<dbReference type="SMART" id="SM00360">
    <property type="entry name" value="RRM"/>
    <property type="match status" value="1"/>
</dbReference>
<sequence length="861" mass="92007">MNALENLKFFRTFGMRIGCPLMAKTRYEDQGKSGRMGGCGVATSVSSNLTLPEDYEARIKAEDADKLEWDELDNEIWKFIRLSLGKLQINSDCNNRSRRQEDCWLRRFARERHSTSSKANETRLTIWNRTDLSPFNSNSFSQVAQAMSAEGCELTGMPATHLENECDSKPSSPGGVFNFHEDANEIINDTSTSHGGINLKRLGSNEYEDDVTYAKKVMVLSAPITTTSSSNINRLTDTTEFSTVVTAATSCTNLTGTTLKQIYTQQAQQKTQERTPNGLSATSPRRLHVSNIPFRFREADLRSLLGPYGTIIDVEIIFNERGSKGFGFVTFATAADAERARESLNGQIVMGRKIEVNHATNRILTKKRNDGPGLLRGPTYSTSTSGLQNQVYQQLVNQGKTGLNTATTAVSGAAVAMSVATAAINARLLGPGAHVTGFPAHLLSRQNAASTLSSLMAAQTQQQQLAMATASSIPTSQSQTSLPLIGNQNQQTQALLAAAVLESLNQSSGGMSTQLLKQTLAGTPYIVDPLLAATSTGQPAGFCTNSPNAVNLANAAAAAAAAVHSNMINPDLFCQNSQLKLQLLGQQLTGTHNSLANGTVTPAFRPPSTLNTSLLGGLAGWTNPSAATSSGDMTTTDARLWLSGVVNPALLTSPLMQFYQQQQQQSAMKDLALASALRYAVNDNSSSWTNLYQPVVSAASSNTLSLTGKLGTNIISRSGANDDALTPTTYNTNSTVSRSGETSASTPSKALLTDAPGGSVSSINSLSLDTRFGPNPLSTSLNLVNDSQTISNLLNNSRAQPQQQTLLQTVITHPETSNTLWASNGGASMLNSLNPSLNAFILNNSSGIYNKQVNLPRFTPF</sequence>
<evidence type="ECO:0000256" key="4">
    <source>
        <dbReference type="ARBA" id="ARBA00022664"/>
    </source>
</evidence>
<feature type="domain" description="RRM" evidence="10">
    <location>
        <begin position="285"/>
        <end position="361"/>
    </location>
</feature>
<evidence type="ECO:0000256" key="1">
    <source>
        <dbReference type="ARBA" id="ARBA00004123"/>
    </source>
</evidence>
<dbReference type="InterPro" id="IPR012677">
    <property type="entry name" value="Nucleotide-bd_a/b_plait_sf"/>
</dbReference>
<dbReference type="GO" id="GO:0007399">
    <property type="term" value="P:nervous system development"/>
    <property type="evidence" value="ECO:0007669"/>
    <property type="project" value="InterPro"/>
</dbReference>
<comment type="subcellular location">
    <subcellularLocation>
        <location evidence="2">Cytoplasm</location>
    </subcellularLocation>
    <subcellularLocation>
        <location evidence="1">Nucleus</location>
    </subcellularLocation>
</comment>
<dbReference type="EMBL" id="JTDE01003154">
    <property type="protein sequence ID" value="KAF7256398.1"/>
    <property type="molecule type" value="Genomic_DNA"/>
</dbReference>
<evidence type="ECO:0000256" key="3">
    <source>
        <dbReference type="ARBA" id="ARBA00022490"/>
    </source>
</evidence>
<dbReference type="PANTHER" id="PTHR15597">
    <property type="entry name" value="ATAXIN 2-BINDING PROTEIN 1-RELATED"/>
    <property type="match status" value="1"/>
</dbReference>
<evidence type="ECO:0000259" key="10">
    <source>
        <dbReference type="PROSITE" id="PS50102"/>
    </source>
</evidence>
<reference evidence="11" key="1">
    <citation type="submission" date="2019-07" db="EMBL/GenBank/DDBJ databases">
        <title>Annotation for the trematode Paragonimus miyazaki's.</title>
        <authorList>
            <person name="Choi Y.-J."/>
        </authorList>
    </citation>
    <scope>NUCLEOTIDE SEQUENCE</scope>
    <source>
        <strain evidence="11">Japan</strain>
    </source>
</reference>
<protein>
    <recommendedName>
        <fullName evidence="10">RRM domain-containing protein</fullName>
    </recommendedName>
</protein>
<dbReference type="GO" id="GO:0005634">
    <property type="term" value="C:nucleus"/>
    <property type="evidence" value="ECO:0007669"/>
    <property type="project" value="UniProtKB-SubCell"/>
</dbReference>
<dbReference type="SUPFAM" id="SSF54928">
    <property type="entry name" value="RNA-binding domain, RBD"/>
    <property type="match status" value="1"/>
</dbReference>
<dbReference type="Pfam" id="PF00076">
    <property type="entry name" value="RRM_1"/>
    <property type="match status" value="1"/>
</dbReference>